<keyword evidence="2" id="KW-1185">Reference proteome</keyword>
<dbReference type="AlphaFoldDB" id="A0AAN9H857"/>
<protein>
    <submittedName>
        <fullName evidence="1">Uncharacterized protein</fullName>
    </submittedName>
</protein>
<organism evidence="1 2">
    <name type="scientific">Phoxinus phoxinus</name>
    <name type="common">Eurasian minnow</name>
    <dbReference type="NCBI Taxonomy" id="58324"/>
    <lineage>
        <taxon>Eukaryota</taxon>
        <taxon>Metazoa</taxon>
        <taxon>Chordata</taxon>
        <taxon>Craniata</taxon>
        <taxon>Vertebrata</taxon>
        <taxon>Euteleostomi</taxon>
        <taxon>Actinopterygii</taxon>
        <taxon>Neopterygii</taxon>
        <taxon>Teleostei</taxon>
        <taxon>Ostariophysi</taxon>
        <taxon>Cypriniformes</taxon>
        <taxon>Leuciscidae</taxon>
        <taxon>Phoxininae</taxon>
        <taxon>Phoxinus</taxon>
    </lineage>
</organism>
<evidence type="ECO:0000313" key="2">
    <source>
        <dbReference type="Proteomes" id="UP001364617"/>
    </source>
</evidence>
<evidence type="ECO:0000313" key="1">
    <source>
        <dbReference type="EMBL" id="KAK7163242.1"/>
    </source>
</evidence>
<comment type="caution">
    <text evidence="1">The sequence shown here is derived from an EMBL/GenBank/DDBJ whole genome shotgun (WGS) entry which is preliminary data.</text>
</comment>
<dbReference type="Proteomes" id="UP001364617">
    <property type="component" value="Unassembled WGS sequence"/>
</dbReference>
<accession>A0AAN9H857</accession>
<name>A0AAN9H857_9TELE</name>
<sequence>MFQSNLVVVLQKILTGDIISIEPETPGVFGGQREVRHWSKLHSEYGTSTSLMSTFIVRAAKWIILDDPIDQYCHWSLRSRF</sequence>
<gene>
    <name evidence="1" type="ORF">R3I93_007319</name>
</gene>
<dbReference type="EMBL" id="JAYKXH010000007">
    <property type="protein sequence ID" value="KAK7163242.1"/>
    <property type="molecule type" value="Genomic_DNA"/>
</dbReference>
<reference evidence="1 2" key="1">
    <citation type="submission" date="2024-02" db="EMBL/GenBank/DDBJ databases">
        <title>Chromosome-level genome assembly of the Eurasian Minnow (Phoxinus phoxinus).</title>
        <authorList>
            <person name="Oriowo T.O."/>
            <person name="Martin S."/>
            <person name="Stange M."/>
            <person name="Chrysostomakis Y."/>
            <person name="Brown T."/>
            <person name="Winkler S."/>
            <person name="Kukowka S."/>
            <person name="Myers E.W."/>
            <person name="Bohne A."/>
        </authorList>
    </citation>
    <scope>NUCLEOTIDE SEQUENCE [LARGE SCALE GENOMIC DNA]</scope>
    <source>
        <strain evidence="1">ZFMK-TIS-60720</strain>
        <tissue evidence="1">Whole Organism</tissue>
    </source>
</reference>
<proteinExistence type="predicted"/>